<dbReference type="Proteomes" id="UP000019364">
    <property type="component" value="Unassembled WGS sequence"/>
</dbReference>
<dbReference type="Pfam" id="PF13490">
    <property type="entry name" value="zf-HC2"/>
    <property type="match status" value="1"/>
</dbReference>
<evidence type="ECO:0000259" key="4">
    <source>
        <dbReference type="Pfam" id="PF13490"/>
    </source>
</evidence>
<dbReference type="EMBL" id="BAVZ01000019">
    <property type="protein sequence ID" value="GAF10181.1"/>
    <property type="molecule type" value="Genomic_DNA"/>
</dbReference>
<evidence type="ECO:0000313" key="5">
    <source>
        <dbReference type="EMBL" id="GAF10181.1"/>
    </source>
</evidence>
<keyword evidence="6" id="KW-1185">Reference proteome</keyword>
<organism evidence="5 6">
    <name type="scientific">Paenibacillus pini JCM 16418</name>
    <dbReference type="NCBI Taxonomy" id="1236976"/>
    <lineage>
        <taxon>Bacteria</taxon>
        <taxon>Bacillati</taxon>
        <taxon>Bacillota</taxon>
        <taxon>Bacilli</taxon>
        <taxon>Bacillales</taxon>
        <taxon>Paenibacillaceae</taxon>
        <taxon>Paenibacillus</taxon>
    </lineage>
</organism>
<evidence type="ECO:0000256" key="2">
    <source>
        <dbReference type="ARBA" id="ARBA00024438"/>
    </source>
</evidence>
<keyword evidence="3" id="KW-0812">Transmembrane</keyword>
<sequence length="140" mass="15930">MNCDIIQYQMAAYVAHELSPETSLIMDRHIQSCPSCQEWLHEVMAMSRMWQDSSSLSEDAPDLVTSVMQEIRQMPVSKIRSRDKSTNASPQRSMFVHYTIAACLTFLLFQFGVFEHLGSGLTEVTHHLSNSVQHILIKGE</sequence>
<feature type="transmembrane region" description="Helical" evidence="3">
    <location>
        <begin position="95"/>
        <end position="114"/>
    </location>
</feature>
<dbReference type="eggNOG" id="ENOG5033CFD">
    <property type="taxonomic scope" value="Bacteria"/>
</dbReference>
<evidence type="ECO:0000256" key="1">
    <source>
        <dbReference type="ARBA" id="ARBA00024353"/>
    </source>
</evidence>
<name>W7YZS8_9BACL</name>
<evidence type="ECO:0000256" key="3">
    <source>
        <dbReference type="SAM" id="Phobius"/>
    </source>
</evidence>
<keyword evidence="3" id="KW-0472">Membrane</keyword>
<comment type="caution">
    <text evidence="5">The sequence shown here is derived from an EMBL/GenBank/DDBJ whole genome shotgun (WGS) entry which is preliminary data.</text>
</comment>
<feature type="domain" description="Putative zinc-finger" evidence="4">
    <location>
        <begin position="3"/>
        <end position="37"/>
    </location>
</feature>
<dbReference type="Gene3D" id="1.10.10.1320">
    <property type="entry name" value="Anti-sigma factor, zinc-finger domain"/>
    <property type="match status" value="1"/>
</dbReference>
<protein>
    <recommendedName>
        <fullName evidence="2">Anti-sigma-W factor RsiW</fullName>
    </recommendedName>
</protein>
<dbReference type="RefSeq" id="WP_036652376.1">
    <property type="nucleotide sequence ID" value="NZ_BAVZ01000019.1"/>
</dbReference>
<evidence type="ECO:0000313" key="6">
    <source>
        <dbReference type="Proteomes" id="UP000019364"/>
    </source>
</evidence>
<dbReference type="InterPro" id="IPR041916">
    <property type="entry name" value="Anti_sigma_zinc_sf"/>
</dbReference>
<proteinExistence type="inferred from homology"/>
<keyword evidence="3" id="KW-1133">Transmembrane helix</keyword>
<gene>
    <name evidence="5" type="ORF">JCM16418_4358</name>
</gene>
<dbReference type="InterPro" id="IPR027383">
    <property type="entry name" value="Znf_put"/>
</dbReference>
<reference evidence="5 6" key="1">
    <citation type="journal article" date="2014" name="Genome Announc.">
        <title>Draft Genome Sequence of Paenibacillus pini JCM 16418T, Isolated from the Rhizosphere of Pine Tree.</title>
        <authorList>
            <person name="Yuki M."/>
            <person name="Oshima K."/>
            <person name="Suda W."/>
            <person name="Oshida Y."/>
            <person name="Kitamura K."/>
            <person name="Iida Y."/>
            <person name="Hattori M."/>
            <person name="Ohkuma M."/>
        </authorList>
    </citation>
    <scope>NUCLEOTIDE SEQUENCE [LARGE SCALE GENOMIC DNA]</scope>
    <source>
        <strain evidence="5 6">JCM 16418</strain>
    </source>
</reference>
<dbReference type="AlphaFoldDB" id="W7YZS8"/>
<dbReference type="STRING" id="1236976.JCM16418_4358"/>
<accession>W7YZS8</accession>
<dbReference type="OrthoDB" id="2655854at2"/>
<comment type="similarity">
    <text evidence="1">Belongs to the zinc-associated anti-sigma factor (ZAS) superfamily. Anti-sigma-W factor family.</text>
</comment>